<keyword evidence="11" id="KW-1185">Reference proteome</keyword>
<evidence type="ECO:0000259" key="9">
    <source>
        <dbReference type="PROSITE" id="PS50893"/>
    </source>
</evidence>
<keyword evidence="6 10" id="KW-0067">ATP-binding</keyword>
<organism evidence="10 11">
    <name type="scientific">Schaalia naturae</name>
    <dbReference type="NCBI Taxonomy" id="635203"/>
    <lineage>
        <taxon>Bacteria</taxon>
        <taxon>Bacillati</taxon>
        <taxon>Actinomycetota</taxon>
        <taxon>Actinomycetes</taxon>
        <taxon>Actinomycetales</taxon>
        <taxon>Actinomycetaceae</taxon>
        <taxon>Schaalia</taxon>
    </lineage>
</organism>
<name>A0ABW2SNZ1_9ACTO</name>
<keyword evidence="4" id="KW-1003">Cell membrane</keyword>
<evidence type="ECO:0000256" key="2">
    <source>
        <dbReference type="ARBA" id="ARBA00005417"/>
    </source>
</evidence>
<dbReference type="PANTHER" id="PTHR43297:SF2">
    <property type="entry name" value="DIPEPTIDE TRANSPORT ATP-BINDING PROTEIN DPPD"/>
    <property type="match status" value="1"/>
</dbReference>
<dbReference type="Pfam" id="PF00005">
    <property type="entry name" value="ABC_tran"/>
    <property type="match status" value="1"/>
</dbReference>
<evidence type="ECO:0000256" key="5">
    <source>
        <dbReference type="ARBA" id="ARBA00022741"/>
    </source>
</evidence>
<comment type="caution">
    <text evidence="10">The sequence shown here is derived from an EMBL/GenBank/DDBJ whole genome shotgun (WGS) entry which is preliminary data.</text>
</comment>
<feature type="domain" description="ABC transporter" evidence="9">
    <location>
        <begin position="29"/>
        <end position="277"/>
    </location>
</feature>
<keyword evidence="5" id="KW-0547">Nucleotide-binding</keyword>
<dbReference type="PANTHER" id="PTHR43297">
    <property type="entry name" value="OLIGOPEPTIDE TRANSPORT ATP-BINDING PROTEIN APPD"/>
    <property type="match status" value="1"/>
</dbReference>
<dbReference type="InterPro" id="IPR017871">
    <property type="entry name" value="ABC_transporter-like_CS"/>
</dbReference>
<keyword evidence="7" id="KW-0472">Membrane</keyword>
<evidence type="ECO:0000256" key="1">
    <source>
        <dbReference type="ARBA" id="ARBA00004202"/>
    </source>
</evidence>
<dbReference type="PROSITE" id="PS00211">
    <property type="entry name" value="ABC_TRANSPORTER_1"/>
    <property type="match status" value="1"/>
</dbReference>
<dbReference type="RefSeq" id="WP_380975556.1">
    <property type="nucleotide sequence ID" value="NZ_JBHTEF010000001.1"/>
</dbReference>
<evidence type="ECO:0000256" key="4">
    <source>
        <dbReference type="ARBA" id="ARBA00022475"/>
    </source>
</evidence>
<dbReference type="SUPFAM" id="SSF52540">
    <property type="entry name" value="P-loop containing nucleoside triphosphate hydrolases"/>
    <property type="match status" value="1"/>
</dbReference>
<comment type="similarity">
    <text evidence="2">Belongs to the ABC transporter superfamily.</text>
</comment>
<feature type="region of interest" description="Disordered" evidence="8">
    <location>
        <begin position="1"/>
        <end position="22"/>
    </location>
</feature>
<reference evidence="11" key="1">
    <citation type="journal article" date="2019" name="Int. J. Syst. Evol. Microbiol.">
        <title>The Global Catalogue of Microorganisms (GCM) 10K type strain sequencing project: providing services to taxonomists for standard genome sequencing and annotation.</title>
        <authorList>
            <consortium name="The Broad Institute Genomics Platform"/>
            <consortium name="The Broad Institute Genome Sequencing Center for Infectious Disease"/>
            <person name="Wu L."/>
            <person name="Ma J."/>
        </authorList>
    </citation>
    <scope>NUCLEOTIDE SEQUENCE [LARGE SCALE GENOMIC DNA]</scope>
    <source>
        <strain evidence="11">CCUG 56698</strain>
    </source>
</reference>
<dbReference type="Gene3D" id="3.40.50.300">
    <property type="entry name" value="P-loop containing nucleotide triphosphate hydrolases"/>
    <property type="match status" value="1"/>
</dbReference>
<proteinExistence type="inferred from homology"/>
<dbReference type="InterPro" id="IPR003439">
    <property type="entry name" value="ABC_transporter-like_ATP-bd"/>
</dbReference>
<dbReference type="GO" id="GO:0005524">
    <property type="term" value="F:ATP binding"/>
    <property type="evidence" value="ECO:0007669"/>
    <property type="project" value="UniProtKB-KW"/>
</dbReference>
<dbReference type="EMBL" id="JBHTEF010000001">
    <property type="protein sequence ID" value="MFC7581875.1"/>
    <property type="molecule type" value="Genomic_DNA"/>
</dbReference>
<dbReference type="InterPro" id="IPR027417">
    <property type="entry name" value="P-loop_NTPase"/>
</dbReference>
<evidence type="ECO:0000256" key="8">
    <source>
        <dbReference type="SAM" id="MobiDB-lite"/>
    </source>
</evidence>
<sequence>MTSTGTPMPGARAAADAAPDATGAGGPLLSVRDLTVTVRATGARIVSGVSFDLADGERAGLAGESGSGKSMTASAIAGIAPGSVEAAGSVLFGGVELVGRTERELSAVRGRGIAMVFQEPLTSLDPLMRVGRQIAGPLARIQGVRRRELAAAIARSLEDVGLDGSDRRIARAYPHELSGGQRQRVALAIALACRPRLLIADEPTTALDVTVQAEILELLERVVEERGMALLFISHDLPVISQVAPRVLVMHGGRLLEDDTLEDLLRDPRTDYARTLIADARRISRLQVPGPATEGGR</sequence>
<evidence type="ECO:0000313" key="11">
    <source>
        <dbReference type="Proteomes" id="UP001596527"/>
    </source>
</evidence>
<dbReference type="InterPro" id="IPR003593">
    <property type="entry name" value="AAA+_ATPase"/>
</dbReference>
<dbReference type="InterPro" id="IPR050388">
    <property type="entry name" value="ABC_Ni/Peptide_Import"/>
</dbReference>
<protein>
    <submittedName>
        <fullName evidence="10">ABC transporter ATP-binding protein</fullName>
    </submittedName>
</protein>
<evidence type="ECO:0000256" key="7">
    <source>
        <dbReference type="ARBA" id="ARBA00023136"/>
    </source>
</evidence>
<evidence type="ECO:0000256" key="3">
    <source>
        <dbReference type="ARBA" id="ARBA00022448"/>
    </source>
</evidence>
<dbReference type="CDD" id="cd03257">
    <property type="entry name" value="ABC_NikE_OppD_transporters"/>
    <property type="match status" value="1"/>
</dbReference>
<keyword evidence="3" id="KW-0813">Transport</keyword>
<comment type="subcellular location">
    <subcellularLocation>
        <location evidence="1">Cell membrane</location>
        <topology evidence="1">Peripheral membrane protein</topology>
    </subcellularLocation>
</comment>
<dbReference type="PROSITE" id="PS50893">
    <property type="entry name" value="ABC_TRANSPORTER_2"/>
    <property type="match status" value="1"/>
</dbReference>
<evidence type="ECO:0000313" key="10">
    <source>
        <dbReference type="EMBL" id="MFC7581875.1"/>
    </source>
</evidence>
<evidence type="ECO:0000256" key="6">
    <source>
        <dbReference type="ARBA" id="ARBA00022840"/>
    </source>
</evidence>
<gene>
    <name evidence="10" type="ORF">ACFQWG_11780</name>
</gene>
<accession>A0ABW2SNZ1</accession>
<dbReference type="Proteomes" id="UP001596527">
    <property type="component" value="Unassembled WGS sequence"/>
</dbReference>
<dbReference type="SMART" id="SM00382">
    <property type="entry name" value="AAA"/>
    <property type="match status" value="1"/>
</dbReference>